<dbReference type="AlphaFoldDB" id="G9NY17"/>
<keyword evidence="1" id="KW-0732">Signal</keyword>
<keyword evidence="3" id="KW-1185">Reference proteome</keyword>
<dbReference type="Proteomes" id="UP000005426">
    <property type="component" value="Unassembled WGS sequence"/>
</dbReference>
<protein>
    <submittedName>
        <fullName evidence="2">Uncharacterized protein</fullName>
    </submittedName>
</protein>
<reference evidence="2 3" key="1">
    <citation type="journal article" date="2011" name="Genome Biol.">
        <title>Comparative genome sequence analysis underscores mycoparasitism as the ancestral life style of Trichoderma.</title>
        <authorList>
            <person name="Kubicek C.P."/>
            <person name="Herrera-Estrella A."/>
            <person name="Seidl-Seiboth V."/>
            <person name="Martinez D.A."/>
            <person name="Druzhinina I.S."/>
            <person name="Thon M."/>
            <person name="Zeilinger S."/>
            <person name="Casas-Flores S."/>
            <person name="Horwitz B.A."/>
            <person name="Mukherjee P.K."/>
            <person name="Mukherjee M."/>
            <person name="Kredics L."/>
            <person name="Alcaraz L.D."/>
            <person name="Aerts A."/>
            <person name="Antal Z."/>
            <person name="Atanasova L."/>
            <person name="Cervantes-Badillo M.G."/>
            <person name="Challacombe J."/>
            <person name="Chertkov O."/>
            <person name="McCluskey K."/>
            <person name="Coulpier F."/>
            <person name="Deshpande N."/>
            <person name="von Doehren H."/>
            <person name="Ebbole D.J."/>
            <person name="Esquivel-Naranjo E.U."/>
            <person name="Fekete E."/>
            <person name="Flipphi M."/>
            <person name="Glaser F."/>
            <person name="Gomez-Rodriguez E.Y."/>
            <person name="Gruber S."/>
            <person name="Han C."/>
            <person name="Henrissat B."/>
            <person name="Hermosa R."/>
            <person name="Hernandez-Onate M."/>
            <person name="Karaffa L."/>
            <person name="Kosti I."/>
            <person name="Le Crom S."/>
            <person name="Lindquist E."/>
            <person name="Lucas S."/>
            <person name="Luebeck M."/>
            <person name="Luebeck P.S."/>
            <person name="Margeot A."/>
            <person name="Metz B."/>
            <person name="Misra M."/>
            <person name="Nevalainen H."/>
            <person name="Omann M."/>
            <person name="Packer N."/>
            <person name="Perrone G."/>
            <person name="Uresti-Rivera E.E."/>
            <person name="Salamov A."/>
            <person name="Schmoll M."/>
            <person name="Seiboth B."/>
            <person name="Shapiro H."/>
            <person name="Sukno S."/>
            <person name="Tamayo-Ramos J.A."/>
            <person name="Tisch D."/>
            <person name="Wiest A."/>
            <person name="Wilkinson H.H."/>
            <person name="Zhang M."/>
            <person name="Coutinho P.M."/>
            <person name="Kenerley C.M."/>
            <person name="Monte E."/>
            <person name="Baker S.E."/>
            <person name="Grigoriev I.V."/>
        </authorList>
    </citation>
    <scope>NUCLEOTIDE SEQUENCE [LARGE SCALE GENOMIC DNA]</scope>
    <source>
        <strain evidence="3">ATCC 20476 / IMI 206040</strain>
    </source>
</reference>
<accession>G9NY17</accession>
<sequence length="235" mass="25264">MTRLVLSCLVSTCPVTRAQLLPHSVYRMLDSMPIRQSQASILTGRHSGPACGSRRIGRVPGTFGHASPLKPPLDDQFAFMLMMPDCYWQEQELACVLPCSSNTPAPYMPTPAHALFPSFCNSYIGARLASASSQPGFSGRWPDRTIEQLTAAHAPASKLWSRSARIDPPSTRTLLLTGGRSLAQRRWPGSGHTIWRLAVGDSSGCQRLGCPLGAAYGAWKLCAADPEPGPGGEGF</sequence>
<evidence type="ECO:0000256" key="1">
    <source>
        <dbReference type="SAM" id="SignalP"/>
    </source>
</evidence>
<evidence type="ECO:0000313" key="3">
    <source>
        <dbReference type="Proteomes" id="UP000005426"/>
    </source>
</evidence>
<name>G9NY17_HYPAI</name>
<evidence type="ECO:0000313" key="2">
    <source>
        <dbReference type="EMBL" id="EHK44345.1"/>
    </source>
</evidence>
<dbReference type="EMBL" id="ABDG02000025">
    <property type="protein sequence ID" value="EHK44345.1"/>
    <property type="molecule type" value="Genomic_DNA"/>
</dbReference>
<organism evidence="2 3">
    <name type="scientific">Hypocrea atroviridis (strain ATCC 20476 / IMI 206040)</name>
    <name type="common">Trichoderma atroviride</name>
    <dbReference type="NCBI Taxonomy" id="452589"/>
    <lineage>
        <taxon>Eukaryota</taxon>
        <taxon>Fungi</taxon>
        <taxon>Dikarya</taxon>
        <taxon>Ascomycota</taxon>
        <taxon>Pezizomycotina</taxon>
        <taxon>Sordariomycetes</taxon>
        <taxon>Hypocreomycetidae</taxon>
        <taxon>Hypocreales</taxon>
        <taxon>Hypocreaceae</taxon>
        <taxon>Trichoderma</taxon>
    </lineage>
</organism>
<feature type="signal peptide" evidence="1">
    <location>
        <begin position="1"/>
        <end position="18"/>
    </location>
</feature>
<gene>
    <name evidence="2" type="ORF">TRIATDRAFT_87396</name>
</gene>
<proteinExistence type="predicted"/>
<dbReference type="OrthoDB" id="10529786at2759"/>
<feature type="chain" id="PRO_5003524948" evidence="1">
    <location>
        <begin position="19"/>
        <end position="235"/>
    </location>
</feature>
<comment type="caution">
    <text evidence="2">The sequence shown here is derived from an EMBL/GenBank/DDBJ whole genome shotgun (WGS) entry which is preliminary data.</text>
</comment>
<dbReference type="HOGENOM" id="CLU_1180359_0_0_1"/>